<dbReference type="Proteomes" id="UP000806528">
    <property type="component" value="Unassembled WGS sequence"/>
</dbReference>
<gene>
    <name evidence="4" type="ORF">IDM40_19540</name>
</gene>
<dbReference type="Gene3D" id="3.40.630.30">
    <property type="match status" value="1"/>
</dbReference>
<dbReference type="PANTHER" id="PTHR43072">
    <property type="entry name" value="N-ACETYLTRANSFERASE"/>
    <property type="match status" value="1"/>
</dbReference>
<evidence type="ECO:0000256" key="2">
    <source>
        <dbReference type="ARBA" id="ARBA00023315"/>
    </source>
</evidence>
<dbReference type="InterPro" id="IPR011991">
    <property type="entry name" value="ArsR-like_HTH"/>
</dbReference>
<sequence>MPAKTPAAALSPGAAAEHAARFAVLADADRLRILHTLAAEPGGLAPGELAEVSGAVPGSVAGHLEVLASAGLVETGGGRVRAAREGRKAVPNPVDAVLGLLDVPLGASPAPVPAEVRLRAMEPEDVERVRQIYAEGIATGDATFETGVPDAEALDAKWLRGHRWVADVDGEVAGWAAAAPTSGRPVYAGVAETSVYVSEKARGRGVARALLRHQVEEADRGGLWTLRTSVFPENRASLALHRAAGFRTLGVLERVGEHHGTWRDTVTMERRRER</sequence>
<dbReference type="InterPro" id="IPR000182">
    <property type="entry name" value="GNAT_dom"/>
</dbReference>
<dbReference type="InterPro" id="IPR036388">
    <property type="entry name" value="WH-like_DNA-bd_sf"/>
</dbReference>
<proteinExistence type="predicted"/>
<dbReference type="EMBL" id="JADBGI010000018">
    <property type="protein sequence ID" value="MBE3000868.1"/>
    <property type="molecule type" value="Genomic_DNA"/>
</dbReference>
<keyword evidence="1" id="KW-0808">Transferase</keyword>
<evidence type="ECO:0000256" key="1">
    <source>
        <dbReference type="ARBA" id="ARBA00022679"/>
    </source>
</evidence>
<dbReference type="CDD" id="cd00090">
    <property type="entry name" value="HTH_ARSR"/>
    <property type="match status" value="1"/>
</dbReference>
<dbReference type="InterPro" id="IPR036390">
    <property type="entry name" value="WH_DNA-bd_sf"/>
</dbReference>
<evidence type="ECO:0000259" key="3">
    <source>
        <dbReference type="PROSITE" id="PS51186"/>
    </source>
</evidence>
<accession>A0ABR9PAJ8</accession>
<keyword evidence="5" id="KW-1185">Reference proteome</keyword>
<dbReference type="CDD" id="cd04301">
    <property type="entry name" value="NAT_SF"/>
    <property type="match status" value="1"/>
</dbReference>
<keyword evidence="2" id="KW-0012">Acyltransferase</keyword>
<evidence type="ECO:0000313" key="4">
    <source>
        <dbReference type="EMBL" id="MBE3000868.1"/>
    </source>
</evidence>
<evidence type="ECO:0000313" key="5">
    <source>
        <dbReference type="Proteomes" id="UP000806528"/>
    </source>
</evidence>
<dbReference type="Pfam" id="PF00583">
    <property type="entry name" value="Acetyltransf_1"/>
    <property type="match status" value="1"/>
</dbReference>
<feature type="domain" description="N-acetyltransferase" evidence="3">
    <location>
        <begin position="116"/>
        <end position="273"/>
    </location>
</feature>
<protein>
    <submittedName>
        <fullName evidence="4">GNAT family N-acetyltransferase</fullName>
    </submittedName>
</protein>
<dbReference type="PROSITE" id="PS51186">
    <property type="entry name" value="GNAT"/>
    <property type="match status" value="1"/>
</dbReference>
<dbReference type="RefSeq" id="WP_193123466.1">
    <property type="nucleotide sequence ID" value="NZ_JADBGI010000018.1"/>
</dbReference>
<reference evidence="4 5" key="1">
    <citation type="submission" date="2020-09" db="EMBL/GenBank/DDBJ databases">
        <title>Diversity and distribution of actinomycetes associated with coral in the coast of Hainan.</title>
        <authorList>
            <person name="Li F."/>
        </authorList>
    </citation>
    <scope>NUCLEOTIDE SEQUENCE [LARGE SCALE GENOMIC DNA]</scope>
    <source>
        <strain evidence="4 5">HNM0947</strain>
    </source>
</reference>
<dbReference type="InterPro" id="IPR001845">
    <property type="entry name" value="HTH_ArsR_DNA-bd_dom"/>
</dbReference>
<dbReference type="SMART" id="SM00418">
    <property type="entry name" value="HTH_ARSR"/>
    <property type="match status" value="1"/>
</dbReference>
<dbReference type="Pfam" id="PF12840">
    <property type="entry name" value="HTH_20"/>
    <property type="match status" value="1"/>
</dbReference>
<dbReference type="SUPFAM" id="SSF55729">
    <property type="entry name" value="Acyl-CoA N-acyltransferases (Nat)"/>
    <property type="match status" value="1"/>
</dbReference>
<name>A0ABR9PAJ8_9ACTN</name>
<dbReference type="SUPFAM" id="SSF46785">
    <property type="entry name" value="Winged helix' DNA-binding domain"/>
    <property type="match status" value="1"/>
</dbReference>
<organism evidence="4 5">
    <name type="scientific">Nocardiopsis coralli</name>
    <dbReference type="NCBI Taxonomy" id="2772213"/>
    <lineage>
        <taxon>Bacteria</taxon>
        <taxon>Bacillati</taxon>
        <taxon>Actinomycetota</taxon>
        <taxon>Actinomycetes</taxon>
        <taxon>Streptosporangiales</taxon>
        <taxon>Nocardiopsidaceae</taxon>
        <taxon>Nocardiopsis</taxon>
    </lineage>
</organism>
<dbReference type="Gene3D" id="1.10.10.10">
    <property type="entry name" value="Winged helix-like DNA-binding domain superfamily/Winged helix DNA-binding domain"/>
    <property type="match status" value="1"/>
</dbReference>
<comment type="caution">
    <text evidence="4">The sequence shown here is derived from an EMBL/GenBank/DDBJ whole genome shotgun (WGS) entry which is preliminary data.</text>
</comment>
<dbReference type="InterPro" id="IPR016181">
    <property type="entry name" value="Acyl_CoA_acyltransferase"/>
</dbReference>
<dbReference type="PANTHER" id="PTHR43072:SF23">
    <property type="entry name" value="UPF0039 PROTEIN C11D3.02C"/>
    <property type="match status" value="1"/>
</dbReference>